<dbReference type="PhylomeDB" id="E9G5F8"/>
<name>E9G5F8_DAPPU</name>
<dbReference type="HOGENOM" id="CLU_129481_0_0_1"/>
<reference evidence="2 3" key="1">
    <citation type="journal article" date="2011" name="Science">
        <title>The ecoresponsive genome of Daphnia pulex.</title>
        <authorList>
            <person name="Colbourne J.K."/>
            <person name="Pfrender M.E."/>
            <person name="Gilbert D."/>
            <person name="Thomas W.K."/>
            <person name="Tucker A."/>
            <person name="Oakley T.H."/>
            <person name="Tokishita S."/>
            <person name="Aerts A."/>
            <person name="Arnold G.J."/>
            <person name="Basu M.K."/>
            <person name="Bauer D.J."/>
            <person name="Caceres C.E."/>
            <person name="Carmel L."/>
            <person name="Casola C."/>
            <person name="Choi J.H."/>
            <person name="Detter J.C."/>
            <person name="Dong Q."/>
            <person name="Dusheyko S."/>
            <person name="Eads B.D."/>
            <person name="Frohlich T."/>
            <person name="Geiler-Samerotte K.A."/>
            <person name="Gerlach D."/>
            <person name="Hatcher P."/>
            <person name="Jogdeo S."/>
            <person name="Krijgsveld J."/>
            <person name="Kriventseva E.V."/>
            <person name="Kultz D."/>
            <person name="Laforsch C."/>
            <person name="Lindquist E."/>
            <person name="Lopez J."/>
            <person name="Manak J.R."/>
            <person name="Muller J."/>
            <person name="Pangilinan J."/>
            <person name="Patwardhan R.P."/>
            <person name="Pitluck S."/>
            <person name="Pritham E.J."/>
            <person name="Rechtsteiner A."/>
            <person name="Rho M."/>
            <person name="Rogozin I.B."/>
            <person name="Sakarya O."/>
            <person name="Salamov A."/>
            <person name="Schaack S."/>
            <person name="Shapiro H."/>
            <person name="Shiga Y."/>
            <person name="Skalitzky C."/>
            <person name="Smith Z."/>
            <person name="Souvorov A."/>
            <person name="Sung W."/>
            <person name="Tang Z."/>
            <person name="Tsuchiya D."/>
            <person name="Tu H."/>
            <person name="Vos H."/>
            <person name="Wang M."/>
            <person name="Wolf Y.I."/>
            <person name="Yamagata H."/>
            <person name="Yamada T."/>
            <person name="Ye Y."/>
            <person name="Shaw J.R."/>
            <person name="Andrews J."/>
            <person name="Crease T.J."/>
            <person name="Tang H."/>
            <person name="Lucas S.M."/>
            <person name="Robertson H.M."/>
            <person name="Bork P."/>
            <person name="Koonin E.V."/>
            <person name="Zdobnov E.M."/>
            <person name="Grigoriev I.V."/>
            <person name="Lynch M."/>
            <person name="Boore J.L."/>
        </authorList>
    </citation>
    <scope>NUCLEOTIDE SEQUENCE [LARGE SCALE GENOMIC DNA]</scope>
</reference>
<feature type="transmembrane region" description="Helical" evidence="1">
    <location>
        <begin position="23"/>
        <end position="44"/>
    </location>
</feature>
<dbReference type="eggNOG" id="ENOG502T2KN">
    <property type="taxonomic scope" value="Eukaryota"/>
</dbReference>
<proteinExistence type="predicted"/>
<feature type="transmembrane region" description="Helical" evidence="1">
    <location>
        <begin position="89"/>
        <end position="111"/>
    </location>
</feature>
<dbReference type="Pfam" id="PF15860">
    <property type="entry name" value="DUF4728"/>
    <property type="match status" value="1"/>
</dbReference>
<dbReference type="Proteomes" id="UP000000305">
    <property type="component" value="Unassembled WGS sequence"/>
</dbReference>
<gene>
    <name evidence="2" type="ORF">DAPPUDRAFT_313845</name>
</gene>
<evidence type="ECO:0000313" key="2">
    <source>
        <dbReference type="EMBL" id="EFX85637.1"/>
    </source>
</evidence>
<keyword evidence="1" id="KW-1133">Transmembrane helix</keyword>
<dbReference type="KEGG" id="dpx:DAPPUDRAFT_313845"/>
<dbReference type="AlphaFoldDB" id="E9G5F8"/>
<keyword evidence="1" id="KW-0472">Membrane</keyword>
<keyword evidence="1" id="KW-0812">Transmembrane</keyword>
<dbReference type="PANTHER" id="PTHR34609:SF17">
    <property type="entry name" value="GEO08273P1-RELATED"/>
    <property type="match status" value="1"/>
</dbReference>
<feature type="transmembrane region" description="Helical" evidence="1">
    <location>
        <begin position="56"/>
        <end position="77"/>
    </location>
</feature>
<accession>E9G5F8</accession>
<dbReference type="EMBL" id="GL732532">
    <property type="protein sequence ID" value="EFX85637.1"/>
    <property type="molecule type" value="Genomic_DNA"/>
</dbReference>
<dbReference type="InterPro" id="IPR053077">
    <property type="entry name" value="MARVEL_domain_protein_3"/>
</dbReference>
<sequence>MRLTVDTSFCCCKLQTGTKIIGWLYLVVEMIGLIGIVTSVIMFMTSDNGHSQEFPIIAIVYIVSVAMMIAATIPLFIATYQKKRPKLVLPWLICAAVSTSIAAVTVLYQLYFTIVLEVIETPLIVYFVATAVLSALKIYYWIVVYSFYRLLIETQ</sequence>
<dbReference type="OMA" id="LYLVVEM"/>
<keyword evidence="3" id="KW-1185">Reference proteome</keyword>
<dbReference type="PANTHER" id="PTHR34609">
    <property type="entry name" value="GEO08273P1-RELATED"/>
    <property type="match status" value="1"/>
</dbReference>
<dbReference type="InParanoid" id="E9G5F8"/>
<evidence type="ECO:0000256" key="1">
    <source>
        <dbReference type="SAM" id="Phobius"/>
    </source>
</evidence>
<feature type="transmembrane region" description="Helical" evidence="1">
    <location>
        <begin position="123"/>
        <end position="148"/>
    </location>
</feature>
<organism evidence="2 3">
    <name type="scientific">Daphnia pulex</name>
    <name type="common">Water flea</name>
    <dbReference type="NCBI Taxonomy" id="6669"/>
    <lineage>
        <taxon>Eukaryota</taxon>
        <taxon>Metazoa</taxon>
        <taxon>Ecdysozoa</taxon>
        <taxon>Arthropoda</taxon>
        <taxon>Crustacea</taxon>
        <taxon>Branchiopoda</taxon>
        <taxon>Diplostraca</taxon>
        <taxon>Cladocera</taxon>
        <taxon>Anomopoda</taxon>
        <taxon>Daphniidae</taxon>
        <taxon>Daphnia</taxon>
    </lineage>
</organism>
<dbReference type="InterPro" id="IPR031720">
    <property type="entry name" value="DUF4728"/>
</dbReference>
<protein>
    <submittedName>
        <fullName evidence="2">Uncharacterized protein</fullName>
    </submittedName>
</protein>
<evidence type="ECO:0000313" key="3">
    <source>
        <dbReference type="Proteomes" id="UP000000305"/>
    </source>
</evidence>